<reference evidence="4 5" key="1">
    <citation type="journal article" date="2016" name="Front. Microbiol.">
        <title>Comprehensive Phylogenetic Analysis of Bovine Non-aureus Staphylococci Species Based on Whole-Genome Sequencing.</title>
        <authorList>
            <person name="Naushad S."/>
            <person name="Barkema H.W."/>
            <person name="Luby C."/>
            <person name="Condas L.A."/>
            <person name="Nobrega D.B."/>
            <person name="Carson D.A."/>
            <person name="De Buck J."/>
        </authorList>
    </citation>
    <scope>NUCLEOTIDE SEQUENCE [LARGE SCALE GENOMIC DNA]</scope>
    <source>
        <strain evidence="4 5">SNUC 4554</strain>
    </source>
</reference>
<dbReference type="RefSeq" id="WP_039069626.1">
    <property type="nucleotide sequence ID" value="NZ_CP068712.1"/>
</dbReference>
<keyword evidence="2" id="KW-0012">Acyltransferase</keyword>
<evidence type="ECO:0000256" key="2">
    <source>
        <dbReference type="ARBA" id="ARBA00023315"/>
    </source>
</evidence>
<dbReference type="Proteomes" id="UP000286317">
    <property type="component" value="Unassembled WGS sequence"/>
</dbReference>
<name>A0A418ICE4_9STAP</name>
<dbReference type="PROSITE" id="PS51186">
    <property type="entry name" value="GNAT"/>
    <property type="match status" value="1"/>
</dbReference>
<dbReference type="Pfam" id="PF00583">
    <property type="entry name" value="Acetyltransf_1"/>
    <property type="match status" value="1"/>
</dbReference>
<accession>A0A418ICE4</accession>
<evidence type="ECO:0000256" key="1">
    <source>
        <dbReference type="ARBA" id="ARBA00022679"/>
    </source>
</evidence>
<dbReference type="InterPro" id="IPR051556">
    <property type="entry name" value="N-term/lysine_N-AcTrnsfr"/>
</dbReference>
<evidence type="ECO:0000313" key="4">
    <source>
        <dbReference type="EMBL" id="RIM97186.1"/>
    </source>
</evidence>
<dbReference type="SUPFAM" id="SSF55729">
    <property type="entry name" value="Acyl-CoA N-acyltransferases (Nat)"/>
    <property type="match status" value="1"/>
</dbReference>
<dbReference type="EMBL" id="QXUF01000129">
    <property type="protein sequence ID" value="RIM97186.1"/>
    <property type="molecule type" value="Genomic_DNA"/>
</dbReference>
<evidence type="ECO:0000259" key="3">
    <source>
        <dbReference type="PROSITE" id="PS51186"/>
    </source>
</evidence>
<sequence>MSTQIEFVKSNELEQLRQLSITTFKATFEDGGYTDEDFEQYFKTAYNIKQLKKELDNKASFTYFYKENEEIVGYFKLNINEAQTEQKGNEYLEIQRIYFLSRAQGGGRGKHVFEFAIEKARELKKNKIWLGVWEHNKQALNFYEKQGLRVTGEHHFYTGNVVDIDLIMEKDI</sequence>
<dbReference type="InterPro" id="IPR000182">
    <property type="entry name" value="GNAT_dom"/>
</dbReference>
<dbReference type="CDD" id="cd04301">
    <property type="entry name" value="NAT_SF"/>
    <property type="match status" value="1"/>
</dbReference>
<dbReference type="AlphaFoldDB" id="A0A418ICE4"/>
<protein>
    <submittedName>
        <fullName evidence="4">GNAT family N-acetyltransferase</fullName>
    </submittedName>
</protein>
<keyword evidence="5" id="KW-1185">Reference proteome</keyword>
<comment type="caution">
    <text evidence="4">The sequence shown here is derived from an EMBL/GenBank/DDBJ whole genome shotgun (WGS) entry which is preliminary data.</text>
</comment>
<gene>
    <name evidence="4" type="ORF">BU112_13045</name>
</gene>
<dbReference type="PANTHER" id="PTHR42919">
    <property type="entry name" value="N-ALPHA-ACETYLTRANSFERASE"/>
    <property type="match status" value="1"/>
</dbReference>
<dbReference type="GeneID" id="79051715"/>
<dbReference type="Gene3D" id="3.40.630.30">
    <property type="match status" value="1"/>
</dbReference>
<keyword evidence="1" id="KW-0808">Transferase</keyword>
<evidence type="ECO:0000313" key="5">
    <source>
        <dbReference type="Proteomes" id="UP000286317"/>
    </source>
</evidence>
<organism evidence="4 5">
    <name type="scientific">Staphylococcus shinii</name>
    <dbReference type="NCBI Taxonomy" id="2912228"/>
    <lineage>
        <taxon>Bacteria</taxon>
        <taxon>Bacillati</taxon>
        <taxon>Bacillota</taxon>
        <taxon>Bacilli</taxon>
        <taxon>Bacillales</taxon>
        <taxon>Staphylococcaceae</taxon>
        <taxon>Staphylococcus</taxon>
    </lineage>
</organism>
<dbReference type="InterPro" id="IPR016181">
    <property type="entry name" value="Acyl_CoA_acyltransferase"/>
</dbReference>
<dbReference type="GO" id="GO:0016747">
    <property type="term" value="F:acyltransferase activity, transferring groups other than amino-acyl groups"/>
    <property type="evidence" value="ECO:0007669"/>
    <property type="project" value="InterPro"/>
</dbReference>
<dbReference type="PANTHER" id="PTHR42919:SF8">
    <property type="entry name" value="N-ALPHA-ACETYLTRANSFERASE 50"/>
    <property type="match status" value="1"/>
</dbReference>
<dbReference type="OrthoDB" id="7205533at2"/>
<proteinExistence type="predicted"/>
<feature type="domain" description="N-acetyltransferase" evidence="3">
    <location>
        <begin position="21"/>
        <end position="172"/>
    </location>
</feature>